<dbReference type="PANTHER" id="PTHR23090">
    <property type="entry name" value="NH 3 /GLUTAMINE-DEPENDENT NAD + SYNTHETASE"/>
    <property type="match status" value="1"/>
</dbReference>
<feature type="binding site" evidence="7">
    <location>
        <position position="585"/>
    </location>
    <ligand>
        <name>deamido-NAD(+)</name>
        <dbReference type="ChEBI" id="CHEBI:58437"/>
        <note>ligand shared between two neighboring subunits</note>
    </ligand>
</feature>
<dbReference type="Pfam" id="PF00795">
    <property type="entry name" value="CN_hydrolase"/>
    <property type="match status" value="1"/>
</dbReference>
<feature type="binding site" evidence="7">
    <location>
        <position position="433"/>
    </location>
    <ligand>
        <name>deamido-NAD(+)</name>
        <dbReference type="ChEBI" id="CHEBI:58437"/>
        <note>ligand shared between two neighboring subunits</note>
    </ligand>
</feature>
<accession>A0ABT8KSK0</accession>
<dbReference type="GO" id="GO:0008795">
    <property type="term" value="F:NAD+ synthase activity"/>
    <property type="evidence" value="ECO:0007669"/>
    <property type="project" value="UniProtKB-EC"/>
</dbReference>
<feature type="active site" description="For glutaminase activity" evidence="7">
    <location>
        <position position="111"/>
    </location>
</feature>
<dbReference type="InterPro" id="IPR003694">
    <property type="entry name" value="NAD_synthase"/>
</dbReference>
<comment type="function">
    <text evidence="7">Catalyzes the ATP-dependent amidation of deamido-NAD to form NAD. Uses L-glutamine as a nitrogen source.</text>
</comment>
<evidence type="ECO:0000256" key="4">
    <source>
        <dbReference type="ARBA" id="ARBA00022741"/>
    </source>
</evidence>
<feature type="binding site" evidence="7">
    <location>
        <position position="462"/>
    </location>
    <ligand>
        <name>deamido-NAD(+)</name>
        <dbReference type="ChEBI" id="CHEBI:58437"/>
        <note>ligand shared between two neighboring subunits</note>
    </ligand>
</feature>
<dbReference type="PROSITE" id="PS50263">
    <property type="entry name" value="CN_HYDROLASE"/>
    <property type="match status" value="1"/>
</dbReference>
<dbReference type="Gene3D" id="3.60.110.10">
    <property type="entry name" value="Carbon-nitrogen hydrolase"/>
    <property type="match status" value="1"/>
</dbReference>
<evidence type="ECO:0000256" key="7">
    <source>
        <dbReference type="HAMAP-Rule" id="MF_02090"/>
    </source>
</evidence>
<sequence>MSIYKIAGATLNQTPIDWQNNVRNIIDCIEQAKDLNIDILCLPELCISGYGCEDLFLSDWLPEKAVSHIPEIANHCKDIIVALGVPVRYHGKLYNCVCLIKDQQILGFNAKQYLANDGVHYEPRWFTPWKQDKIQQIQINGGSYPIGDLQIEIEDLKIGFEICEDAWRGDDRPACRLYEKGVNLILNPSASHFALSKTQEREDLIAQSSKSFQCTYVYANLLGNEAGRMIYDGEIIIAQEGRLLQRNNLLSFKEFNIATAEVDLQNANNSSAELIANVQSKYAEFIQATSLAMFDYMRKSFSKGFILSLSGGADSSTCAIIVAEMVKRGLAELGLNKFLDKLNLHHLKSELLSLSSSDEKQKLIVKHILTCAYQGTSNSSDKTLESARQLAGDIGATFYHWNIDEEVASFTQKIEHTLQRDLTWEDDDITLQNIQARTRSPIIWMLANIKNALLITTSNRSEGDVGYATMDGDTSGSIAPIAAIDKHFIISWLKWAETELGYKSLSYVNNLTPSAELRPLEKDQSDESDLMPYKIIVEIERLAIQNHQSPIEVFKALSKKNLENCESLKTHILKFFRLWSRNQWKRERIAPSFHLDDFNVDPKTWCRFPILSGSFKEELEELEKL</sequence>
<comment type="catalytic activity">
    <reaction evidence="7 8">
        <text>deamido-NAD(+) + L-glutamine + ATP + H2O = L-glutamate + AMP + diphosphate + NAD(+) + H(+)</text>
        <dbReference type="Rhea" id="RHEA:24384"/>
        <dbReference type="ChEBI" id="CHEBI:15377"/>
        <dbReference type="ChEBI" id="CHEBI:15378"/>
        <dbReference type="ChEBI" id="CHEBI:29985"/>
        <dbReference type="ChEBI" id="CHEBI:30616"/>
        <dbReference type="ChEBI" id="CHEBI:33019"/>
        <dbReference type="ChEBI" id="CHEBI:57540"/>
        <dbReference type="ChEBI" id="CHEBI:58359"/>
        <dbReference type="ChEBI" id="CHEBI:58437"/>
        <dbReference type="ChEBI" id="CHEBI:456215"/>
        <dbReference type="EC" id="6.3.5.1"/>
    </reaction>
</comment>
<comment type="caution">
    <text evidence="11">The sequence shown here is derived from an EMBL/GenBank/DDBJ whole genome shotgun (WGS) entry which is preliminary data.</text>
</comment>
<evidence type="ECO:0000259" key="10">
    <source>
        <dbReference type="PROSITE" id="PS50263"/>
    </source>
</evidence>
<dbReference type="InterPro" id="IPR014445">
    <property type="entry name" value="Gln-dep_NAD_synthase"/>
</dbReference>
<name>A0ABT8KSK0_9BACT</name>
<evidence type="ECO:0000256" key="8">
    <source>
        <dbReference type="PIRNR" id="PIRNR006630"/>
    </source>
</evidence>
<dbReference type="EMBL" id="JAUJEA010000005">
    <property type="protein sequence ID" value="MDN5202608.1"/>
    <property type="molecule type" value="Genomic_DNA"/>
</dbReference>
<evidence type="ECO:0000313" key="11">
    <source>
        <dbReference type="EMBL" id="MDN5202608.1"/>
    </source>
</evidence>
<keyword evidence="6 7" id="KW-0520">NAD</keyword>
<proteinExistence type="inferred from homology"/>
<comment type="caution">
    <text evidence="7">Lacks conserved residue(s) required for the propagation of feature annotation.</text>
</comment>
<evidence type="ECO:0000256" key="3">
    <source>
        <dbReference type="ARBA" id="ARBA00022598"/>
    </source>
</evidence>
<dbReference type="CDD" id="cd00553">
    <property type="entry name" value="NAD_synthase"/>
    <property type="match status" value="1"/>
</dbReference>
<gene>
    <name evidence="7 11" type="primary">nadE</name>
    <name evidence="11" type="ORF">QQ008_14565</name>
</gene>
<dbReference type="NCBIfam" id="TIGR00552">
    <property type="entry name" value="nadE"/>
    <property type="match status" value="1"/>
</dbReference>
<keyword evidence="12" id="KW-1185">Reference proteome</keyword>
<dbReference type="Pfam" id="PF02540">
    <property type="entry name" value="NAD_synthase"/>
    <property type="match status" value="1"/>
</dbReference>
<keyword evidence="4 7" id="KW-0547">Nucleotide-binding</keyword>
<feature type="active site" description="Proton acceptor; for glutaminase activity" evidence="7">
    <location>
        <position position="44"/>
    </location>
</feature>
<feature type="binding site" evidence="7">
    <location>
        <position position="191"/>
    </location>
    <ligand>
        <name>L-glutamine</name>
        <dbReference type="ChEBI" id="CHEBI:58359"/>
    </ligand>
</feature>
<comment type="pathway">
    <text evidence="1 7 8">Cofactor biosynthesis; NAD(+) biosynthesis; NAD(+) from deamido-NAD(+) (L-Gln route): step 1/1.</text>
</comment>
<dbReference type="RefSeq" id="WP_346752632.1">
    <property type="nucleotide sequence ID" value="NZ_JAUJEA010000005.1"/>
</dbReference>
<dbReference type="PANTHER" id="PTHR23090:SF9">
    <property type="entry name" value="GLUTAMINE-DEPENDENT NAD(+) SYNTHETASE"/>
    <property type="match status" value="1"/>
</dbReference>
<dbReference type="EC" id="6.3.5.1" evidence="7 8"/>
<dbReference type="SUPFAM" id="SSF56317">
    <property type="entry name" value="Carbon-nitrogen hydrolase"/>
    <property type="match status" value="1"/>
</dbReference>
<dbReference type="Proteomes" id="UP001172082">
    <property type="component" value="Unassembled WGS sequence"/>
</dbReference>
<evidence type="ECO:0000256" key="6">
    <source>
        <dbReference type="ARBA" id="ARBA00023027"/>
    </source>
</evidence>
<dbReference type="InterPro" id="IPR014729">
    <property type="entry name" value="Rossmann-like_a/b/a_fold"/>
</dbReference>
<evidence type="ECO:0000256" key="9">
    <source>
        <dbReference type="RuleBase" id="RU003811"/>
    </source>
</evidence>
<dbReference type="HAMAP" id="MF_02090">
    <property type="entry name" value="NadE_glutamine_dep"/>
    <property type="match status" value="1"/>
</dbReference>
<dbReference type="PIRSF" id="PIRSF006630">
    <property type="entry name" value="NADS_GAT"/>
    <property type="match status" value="1"/>
</dbReference>
<evidence type="ECO:0000256" key="5">
    <source>
        <dbReference type="ARBA" id="ARBA00022840"/>
    </source>
</evidence>
<keyword evidence="3 7" id="KW-0436">Ligase</keyword>
<reference evidence="11" key="1">
    <citation type="submission" date="2023-06" db="EMBL/GenBank/DDBJ databases">
        <title>Genomic of Parafulvivirga corallium.</title>
        <authorList>
            <person name="Wang G."/>
        </authorList>
    </citation>
    <scope>NUCLEOTIDE SEQUENCE</scope>
    <source>
        <strain evidence="11">BMA10</strain>
    </source>
</reference>
<evidence type="ECO:0000313" key="12">
    <source>
        <dbReference type="Proteomes" id="UP001172082"/>
    </source>
</evidence>
<dbReference type="SUPFAM" id="SSF52402">
    <property type="entry name" value="Adenine nucleotide alpha hydrolases-like"/>
    <property type="match status" value="1"/>
</dbReference>
<organism evidence="11 12">
    <name type="scientific">Splendidivirga corallicola</name>
    <dbReference type="NCBI Taxonomy" id="3051826"/>
    <lineage>
        <taxon>Bacteria</taxon>
        <taxon>Pseudomonadati</taxon>
        <taxon>Bacteroidota</taxon>
        <taxon>Cytophagia</taxon>
        <taxon>Cytophagales</taxon>
        <taxon>Splendidivirgaceae</taxon>
        <taxon>Splendidivirga</taxon>
    </lineage>
</organism>
<feature type="binding site" evidence="7">
    <location>
        <position position="457"/>
    </location>
    <ligand>
        <name>ATP</name>
        <dbReference type="ChEBI" id="CHEBI:30616"/>
    </ligand>
</feature>
<comment type="similarity">
    <text evidence="2 7 8">In the C-terminal section; belongs to the NAD synthetase family.</text>
</comment>
<feature type="domain" description="CN hydrolase" evidence="10">
    <location>
        <begin position="4"/>
        <end position="264"/>
    </location>
</feature>
<dbReference type="InterPro" id="IPR036526">
    <property type="entry name" value="C-N_Hydrolase_sf"/>
</dbReference>
<evidence type="ECO:0000256" key="2">
    <source>
        <dbReference type="ARBA" id="ARBA00007145"/>
    </source>
</evidence>
<feature type="binding site" evidence="7">
    <location>
        <position position="197"/>
    </location>
    <ligand>
        <name>L-glutamine</name>
        <dbReference type="ChEBI" id="CHEBI:58359"/>
    </ligand>
</feature>
<dbReference type="CDD" id="cd07570">
    <property type="entry name" value="GAT_Gln-NAD-synth"/>
    <property type="match status" value="1"/>
</dbReference>
<dbReference type="Gene3D" id="3.40.50.620">
    <property type="entry name" value="HUPs"/>
    <property type="match status" value="1"/>
</dbReference>
<dbReference type="InterPro" id="IPR003010">
    <property type="entry name" value="C-N_Hydrolase"/>
</dbReference>
<keyword evidence="5 7" id="KW-0067">ATP-binding</keyword>
<protein>
    <recommendedName>
        <fullName evidence="7 8">Glutamine-dependent NAD(+) synthetase</fullName>
        <ecNumber evidence="7 8">6.3.5.1</ecNumber>
    </recommendedName>
    <alternativeName>
        <fullName evidence="7 8">NAD(+) synthase [glutamine-hydrolyzing]</fullName>
    </alternativeName>
</protein>
<feature type="active site" description="Nucleophile; for glutaminase activity" evidence="7">
    <location>
        <position position="163"/>
    </location>
</feature>
<comment type="similarity">
    <text evidence="9">Belongs to the NAD synthetase family.</text>
</comment>
<evidence type="ECO:0000256" key="1">
    <source>
        <dbReference type="ARBA" id="ARBA00005188"/>
    </source>
</evidence>
<dbReference type="InterPro" id="IPR022310">
    <property type="entry name" value="NAD/GMP_synthase"/>
</dbReference>